<dbReference type="EMBL" id="CP053564">
    <property type="protein sequence ID" value="QJY49026.1"/>
    <property type="molecule type" value="Genomic_DNA"/>
</dbReference>
<dbReference type="KEGG" id="pbro:HOP40_27295"/>
<name>A0A6M6JP06_9PSEU</name>
<gene>
    <name evidence="2" type="ORF">HOP40_27295</name>
</gene>
<evidence type="ECO:0000313" key="2">
    <source>
        <dbReference type="EMBL" id="QJY49026.1"/>
    </source>
</evidence>
<dbReference type="Proteomes" id="UP000505377">
    <property type="component" value="Chromosome"/>
</dbReference>
<feature type="compositionally biased region" description="Polar residues" evidence="1">
    <location>
        <begin position="398"/>
        <end position="411"/>
    </location>
</feature>
<accession>A0A6M6JP06</accession>
<evidence type="ECO:0000313" key="3">
    <source>
        <dbReference type="Proteomes" id="UP000505377"/>
    </source>
</evidence>
<organism evidence="2 3">
    <name type="scientific">Pseudonocardia broussonetiae</name>
    <dbReference type="NCBI Taxonomy" id="2736640"/>
    <lineage>
        <taxon>Bacteria</taxon>
        <taxon>Bacillati</taxon>
        <taxon>Actinomycetota</taxon>
        <taxon>Actinomycetes</taxon>
        <taxon>Pseudonocardiales</taxon>
        <taxon>Pseudonocardiaceae</taxon>
        <taxon>Pseudonocardia</taxon>
    </lineage>
</organism>
<evidence type="ECO:0000256" key="1">
    <source>
        <dbReference type="SAM" id="MobiDB-lite"/>
    </source>
</evidence>
<sequence length="411" mass="42851">MTVHIAVVLVRQDTCRRFWPSHDYPRLRTTGQQIERRLGLVVTARADGTAARAPGRGEIEKARRQGQEPASVELARAVRAASVTAGGLTGFVAALGAGGYRVEVRRAPSGDPLGYKVARPGDLTVAGEPVFYSGSKLAPDLSLPRLTQAWESAARGSGASVSSSGARRRVQVARAAVGSARRGRAGEDADGIVQATGTVVAALRGWSGELESAADMFDRAARVPRGVRVQEGDLAAGLRRVARHLLRQRRGQGPVDEPGAASLALALAVSSLVREIAAWHQDRGRAHQAAAARDSASLIAGWVGERTVDGLRPPAALNHTVATHGPRPDHNVRREPAAAGAREAVRTQIAAVGSAARSSRNGAVDVVGPGRGLGHEVDFSPATGATRRTGRSEVLNLPAQSRSASGTGSPR</sequence>
<feature type="region of interest" description="Disordered" evidence="1">
    <location>
        <begin position="368"/>
        <end position="411"/>
    </location>
</feature>
<dbReference type="RefSeq" id="WP_172163880.1">
    <property type="nucleotide sequence ID" value="NZ_CP053564.1"/>
</dbReference>
<dbReference type="AlphaFoldDB" id="A0A6M6JP06"/>
<keyword evidence="3" id="KW-1185">Reference proteome</keyword>
<reference evidence="2 3" key="1">
    <citation type="submission" date="2020-05" db="EMBL/GenBank/DDBJ databases">
        <authorList>
            <person name="Mo P."/>
        </authorList>
    </citation>
    <scope>NUCLEOTIDE SEQUENCE [LARGE SCALE GENOMIC DNA]</scope>
    <source>
        <strain evidence="2 3">Gen01</strain>
    </source>
</reference>
<proteinExistence type="predicted"/>
<protein>
    <submittedName>
        <fullName evidence="2">Uncharacterized protein</fullName>
    </submittedName>
</protein>